<proteinExistence type="predicted"/>
<keyword evidence="2" id="KW-1185">Reference proteome</keyword>
<gene>
    <name evidence="1" type="ORF">GCM10022222_38790</name>
</gene>
<accession>A0ABP6WJS8</accession>
<reference evidence="2" key="1">
    <citation type="journal article" date="2019" name="Int. J. Syst. Evol. Microbiol.">
        <title>The Global Catalogue of Microorganisms (GCM) 10K type strain sequencing project: providing services to taxonomists for standard genome sequencing and annotation.</title>
        <authorList>
            <consortium name="The Broad Institute Genomics Platform"/>
            <consortium name="The Broad Institute Genome Sequencing Center for Infectious Disease"/>
            <person name="Wu L."/>
            <person name="Ma J."/>
        </authorList>
    </citation>
    <scope>NUCLEOTIDE SEQUENCE [LARGE SCALE GENOMIC DNA]</scope>
    <source>
        <strain evidence="2">JCM 16898</strain>
    </source>
</reference>
<protein>
    <submittedName>
        <fullName evidence="1">Uncharacterized protein</fullName>
    </submittedName>
</protein>
<dbReference type="EMBL" id="BAAAZN010000007">
    <property type="protein sequence ID" value="GAA3551473.1"/>
    <property type="molecule type" value="Genomic_DNA"/>
</dbReference>
<dbReference type="Proteomes" id="UP001500689">
    <property type="component" value="Unassembled WGS sequence"/>
</dbReference>
<evidence type="ECO:0000313" key="2">
    <source>
        <dbReference type="Proteomes" id="UP001500689"/>
    </source>
</evidence>
<comment type="caution">
    <text evidence="1">The sequence shown here is derived from an EMBL/GenBank/DDBJ whole genome shotgun (WGS) entry which is preliminary data.</text>
</comment>
<organism evidence="1 2">
    <name type="scientific">Amycolatopsis ultiminotia</name>
    <dbReference type="NCBI Taxonomy" id="543629"/>
    <lineage>
        <taxon>Bacteria</taxon>
        <taxon>Bacillati</taxon>
        <taxon>Actinomycetota</taxon>
        <taxon>Actinomycetes</taxon>
        <taxon>Pseudonocardiales</taxon>
        <taxon>Pseudonocardiaceae</taxon>
        <taxon>Amycolatopsis</taxon>
    </lineage>
</organism>
<evidence type="ECO:0000313" key="1">
    <source>
        <dbReference type="EMBL" id="GAA3551473.1"/>
    </source>
</evidence>
<name>A0ABP6WJS8_9PSEU</name>
<sequence>MCRAPATSAVIAGMALSIEGRRPWGRTRVSRVAMALAEDFLKQVLGICWPVSGETSLRAKPNASEKRVISGPRNFVRKEMSCDQSGESCANAVDDSPAAETLEGADVEGLGPWLQPADVGSRLDHDTLDASQTKLDSYREASGATANDRHRRWWDRIMPRCVGRVSHDPRPEEGCAHGAVDKVIVRTGTSPARGW</sequence>